<evidence type="ECO:0000313" key="1">
    <source>
        <dbReference type="EMBL" id="GAG31159.1"/>
    </source>
</evidence>
<reference evidence="1" key="1">
    <citation type="journal article" date="2014" name="Front. Microbiol.">
        <title>High frequency of phylogenetically diverse reductive dehalogenase-homologous genes in deep subseafloor sedimentary metagenomes.</title>
        <authorList>
            <person name="Kawai M."/>
            <person name="Futagami T."/>
            <person name="Toyoda A."/>
            <person name="Takaki Y."/>
            <person name="Nishi S."/>
            <person name="Hori S."/>
            <person name="Arai W."/>
            <person name="Tsubouchi T."/>
            <person name="Morono Y."/>
            <person name="Uchiyama I."/>
            <person name="Ito T."/>
            <person name="Fujiyama A."/>
            <person name="Inagaki F."/>
            <person name="Takami H."/>
        </authorList>
    </citation>
    <scope>NUCLEOTIDE SEQUENCE</scope>
    <source>
        <strain evidence="1">Expedition CK06-06</strain>
    </source>
</reference>
<accession>X0WJL8</accession>
<sequence length="179" mass="20297">MMKMSTRVWIVMFALLVVASAGCRSAYQRGYRDASVPFLSKYAREVCSDLLKMRLSGQGDTKRCAHREMDLQYTLHSLVEQTTPDGLDQYAAALESMQWVKVYRATFPCPPYARTNLISFVRKDLDRSDEFLSGVPNPGAWTARRWSRNLRALAADTSSLDEATRSALESTLRELQQSD</sequence>
<dbReference type="PROSITE" id="PS51257">
    <property type="entry name" value="PROKAR_LIPOPROTEIN"/>
    <property type="match status" value="1"/>
</dbReference>
<organism evidence="1">
    <name type="scientific">marine sediment metagenome</name>
    <dbReference type="NCBI Taxonomy" id="412755"/>
    <lineage>
        <taxon>unclassified sequences</taxon>
        <taxon>metagenomes</taxon>
        <taxon>ecological metagenomes</taxon>
    </lineage>
</organism>
<proteinExistence type="predicted"/>
<gene>
    <name evidence="1" type="ORF">S01H1_66502</name>
</gene>
<dbReference type="AlphaFoldDB" id="X0WJL8"/>
<comment type="caution">
    <text evidence="1">The sequence shown here is derived from an EMBL/GenBank/DDBJ whole genome shotgun (WGS) entry which is preliminary data.</text>
</comment>
<name>X0WJL8_9ZZZZ</name>
<protein>
    <submittedName>
        <fullName evidence="1">Uncharacterized protein</fullName>
    </submittedName>
</protein>
<dbReference type="EMBL" id="BARS01043978">
    <property type="protein sequence ID" value="GAG31159.1"/>
    <property type="molecule type" value="Genomic_DNA"/>
</dbReference>